<proteinExistence type="predicted"/>
<dbReference type="GO" id="GO:0005525">
    <property type="term" value="F:GTP binding"/>
    <property type="evidence" value="ECO:0007669"/>
    <property type="project" value="InterPro"/>
</dbReference>
<dbReference type="GO" id="GO:0003729">
    <property type="term" value="F:mRNA binding"/>
    <property type="evidence" value="ECO:0007669"/>
    <property type="project" value="TreeGrafter"/>
</dbReference>
<dbReference type="EMBL" id="CAJPWZ010002212">
    <property type="protein sequence ID" value="CAG2233582.1"/>
    <property type="molecule type" value="Genomic_DNA"/>
</dbReference>
<gene>
    <name evidence="3" type="ORF">MEDL_46233</name>
</gene>
<keyword evidence="1" id="KW-0547">Nucleotide-binding</keyword>
<dbReference type="InterPro" id="IPR006703">
    <property type="entry name" value="G_AIG1"/>
</dbReference>
<dbReference type="Gene3D" id="1.25.40.180">
    <property type="match status" value="1"/>
</dbReference>
<protein>
    <submittedName>
        <fullName evidence="3">EIF4G</fullName>
    </submittedName>
</protein>
<dbReference type="Pfam" id="PF04548">
    <property type="entry name" value="AIG1"/>
    <property type="match status" value="1"/>
</dbReference>
<dbReference type="Proteomes" id="UP000683360">
    <property type="component" value="Unassembled WGS sequence"/>
</dbReference>
<dbReference type="OrthoDB" id="514777at2759"/>
<evidence type="ECO:0000313" key="3">
    <source>
        <dbReference type="EMBL" id="CAG2233582.1"/>
    </source>
</evidence>
<sequence length="290" mass="32972">MLDNADMANIRQRKPLIALKFDHATILGRRVLIVDTPGLLDKSKEGNEILCKIISYNKSAPYAVILVLPVGRFTNEDALTHILADVSSTCMQVEINGFESKKAEIEAEIVLTETNARRRSLGNIRFIGELFKLKMLTEPIMHECVFKLLNSKDEESLECLCKLLRTIGKELDSEKAKDKDERFIKILFCMLISSVPRCLIILGGKFIRIHRLPSGDEDRRSIMLRLSSLIDRDDILKAAIKLPPRSGYSVVPDLPPSLSVRRGELLKERRDLSPESRRKTKLVYLRDALF</sequence>
<dbReference type="InterPro" id="IPR016024">
    <property type="entry name" value="ARM-type_fold"/>
</dbReference>
<dbReference type="PANTHER" id="PTHR23253">
    <property type="entry name" value="EUKARYOTIC TRANSLATION INITIATION FACTOR 4 GAMMA"/>
    <property type="match status" value="1"/>
</dbReference>
<dbReference type="PANTHER" id="PTHR23253:SF78">
    <property type="entry name" value="EUKARYOTIC TRANSLATION INITIATION FACTOR 4G1, ISOFORM B-RELATED"/>
    <property type="match status" value="1"/>
</dbReference>
<dbReference type="SMART" id="SM00543">
    <property type="entry name" value="MIF4G"/>
    <property type="match status" value="1"/>
</dbReference>
<evidence type="ECO:0000313" key="4">
    <source>
        <dbReference type="Proteomes" id="UP000683360"/>
    </source>
</evidence>
<name>A0A8S3TV08_MYTED</name>
<dbReference type="Pfam" id="PF02854">
    <property type="entry name" value="MIF4G"/>
    <property type="match status" value="1"/>
</dbReference>
<accession>A0A8S3TV08</accession>
<dbReference type="GO" id="GO:0003743">
    <property type="term" value="F:translation initiation factor activity"/>
    <property type="evidence" value="ECO:0007669"/>
    <property type="project" value="TreeGrafter"/>
</dbReference>
<feature type="domain" description="MIF4G" evidence="2">
    <location>
        <begin position="19"/>
        <end position="244"/>
    </location>
</feature>
<comment type="caution">
    <text evidence="3">The sequence shown here is derived from an EMBL/GenBank/DDBJ whole genome shotgun (WGS) entry which is preliminary data.</text>
</comment>
<dbReference type="GO" id="GO:0016281">
    <property type="term" value="C:eukaryotic translation initiation factor 4F complex"/>
    <property type="evidence" value="ECO:0007669"/>
    <property type="project" value="TreeGrafter"/>
</dbReference>
<dbReference type="InterPro" id="IPR003890">
    <property type="entry name" value="MIF4G-like_typ-3"/>
</dbReference>
<keyword evidence="4" id="KW-1185">Reference proteome</keyword>
<evidence type="ECO:0000259" key="2">
    <source>
        <dbReference type="SMART" id="SM00543"/>
    </source>
</evidence>
<reference evidence="3" key="1">
    <citation type="submission" date="2021-03" db="EMBL/GenBank/DDBJ databases">
        <authorList>
            <person name="Bekaert M."/>
        </authorList>
    </citation>
    <scope>NUCLEOTIDE SEQUENCE</scope>
</reference>
<organism evidence="3 4">
    <name type="scientific">Mytilus edulis</name>
    <name type="common">Blue mussel</name>
    <dbReference type="NCBI Taxonomy" id="6550"/>
    <lineage>
        <taxon>Eukaryota</taxon>
        <taxon>Metazoa</taxon>
        <taxon>Spiralia</taxon>
        <taxon>Lophotrochozoa</taxon>
        <taxon>Mollusca</taxon>
        <taxon>Bivalvia</taxon>
        <taxon>Autobranchia</taxon>
        <taxon>Pteriomorphia</taxon>
        <taxon>Mytilida</taxon>
        <taxon>Mytiloidea</taxon>
        <taxon>Mytilidae</taxon>
        <taxon>Mytilinae</taxon>
        <taxon>Mytilus</taxon>
    </lineage>
</organism>
<dbReference type="AlphaFoldDB" id="A0A8S3TV08"/>
<evidence type="ECO:0000256" key="1">
    <source>
        <dbReference type="ARBA" id="ARBA00022741"/>
    </source>
</evidence>
<dbReference type="SUPFAM" id="SSF48371">
    <property type="entry name" value="ARM repeat"/>
    <property type="match status" value="1"/>
</dbReference>